<organism evidence="2 3">
    <name type="scientific">Cercospora berteroae</name>
    <dbReference type="NCBI Taxonomy" id="357750"/>
    <lineage>
        <taxon>Eukaryota</taxon>
        <taxon>Fungi</taxon>
        <taxon>Dikarya</taxon>
        <taxon>Ascomycota</taxon>
        <taxon>Pezizomycotina</taxon>
        <taxon>Dothideomycetes</taxon>
        <taxon>Dothideomycetidae</taxon>
        <taxon>Mycosphaerellales</taxon>
        <taxon>Mycosphaerellaceae</taxon>
        <taxon>Cercospora</taxon>
    </lineage>
</organism>
<evidence type="ECO:0000313" key="3">
    <source>
        <dbReference type="Proteomes" id="UP000237631"/>
    </source>
</evidence>
<dbReference type="AlphaFoldDB" id="A0A2S6BYP9"/>
<feature type="compositionally biased region" description="Polar residues" evidence="1">
    <location>
        <begin position="229"/>
        <end position="244"/>
    </location>
</feature>
<reference evidence="3" key="1">
    <citation type="journal article" date="2017" name="bioRxiv">
        <title>Conservation of a gene cluster reveals novel cercosporin biosynthetic mechanisms and extends production to the genus Colletotrichum.</title>
        <authorList>
            <person name="de Jonge R."/>
            <person name="Ebert M.K."/>
            <person name="Huitt-Roehl C.R."/>
            <person name="Pal P."/>
            <person name="Suttle J.C."/>
            <person name="Spanner R.E."/>
            <person name="Neubauer J.D."/>
            <person name="Jurick W.M.II."/>
            <person name="Stott K.A."/>
            <person name="Secor G.A."/>
            <person name="Thomma B.P.H.J."/>
            <person name="Van de Peer Y."/>
            <person name="Townsend C.A."/>
            <person name="Bolton M.D."/>
        </authorList>
    </citation>
    <scope>NUCLEOTIDE SEQUENCE [LARGE SCALE GENOMIC DNA]</scope>
    <source>
        <strain evidence="3">CBS538.71</strain>
    </source>
</reference>
<evidence type="ECO:0000256" key="1">
    <source>
        <dbReference type="SAM" id="MobiDB-lite"/>
    </source>
</evidence>
<dbReference type="SUPFAM" id="SSF53474">
    <property type="entry name" value="alpha/beta-Hydrolases"/>
    <property type="match status" value="1"/>
</dbReference>
<dbReference type="Proteomes" id="UP000237631">
    <property type="component" value="Unassembled WGS sequence"/>
</dbReference>
<dbReference type="STRING" id="357750.A0A2S6BYP9"/>
<feature type="compositionally biased region" description="Basic and acidic residues" evidence="1">
    <location>
        <begin position="273"/>
        <end position="294"/>
    </location>
</feature>
<keyword evidence="3" id="KW-1185">Reference proteome</keyword>
<comment type="caution">
    <text evidence="2">The sequence shown here is derived from an EMBL/GenBank/DDBJ whole genome shotgun (WGS) entry which is preliminary data.</text>
</comment>
<accession>A0A2S6BYP9</accession>
<gene>
    <name evidence="2" type="ORF">CBER1_11041</name>
</gene>
<evidence type="ECO:0008006" key="4">
    <source>
        <dbReference type="Google" id="ProtNLM"/>
    </source>
</evidence>
<dbReference type="PANTHER" id="PTHR42103">
    <property type="entry name" value="ALPHA/BETA-HYDROLASES SUPERFAMILY PROTEIN"/>
    <property type="match status" value="1"/>
</dbReference>
<dbReference type="PANTHER" id="PTHR42103:SF2">
    <property type="entry name" value="AB HYDROLASE-1 DOMAIN-CONTAINING PROTEIN"/>
    <property type="match status" value="1"/>
</dbReference>
<evidence type="ECO:0000313" key="2">
    <source>
        <dbReference type="EMBL" id="PPJ52603.1"/>
    </source>
</evidence>
<proteinExistence type="predicted"/>
<name>A0A2S6BYP9_9PEZI</name>
<dbReference type="Gene3D" id="3.40.50.1820">
    <property type="entry name" value="alpha/beta hydrolase"/>
    <property type="match status" value="2"/>
</dbReference>
<sequence length="451" mass="49948">MQQLHPPQRDFDFKSKGSCPIDMTAQQTLQRDDLGEATYSFTIPSAHDETNLECRIYHPRNLQDLLTSNDSRPRIAVIAHPYAPLGGTYDDPVVLSLVQCLLRESYIIVTFNFRGAGKSAGKTSWTGRPEVDDYASVVGLAIYYLSNICTPPGSDMLSAKHASLDPSSLYRDHTTSNGPLELLLAGYSFGSLILSRLPGVPAILQRFETAERGTAASEIFMRARTLAKQTKQSIEVAQSPTSPKTVRGRQPRSDDSPTKLRSSVVVGGDELDASERRRSRDSRTSVDVMRDMPHNIKHHMRRHSGHSRRPSLDRESNTPASTSKLPDGKKGPEIVVRYLMISPVLVPFSTTLLSPGLPFTEGSSNDGETGVLGLKYPTLIVFGAGDTFTASKKLRSWAEKLQKESPEKQVRWAQIDGAGHFWRERGVMKALRSEVQAWLRSDARPETGQMQ</sequence>
<dbReference type="OrthoDB" id="10260961at2759"/>
<dbReference type="InterPro" id="IPR029058">
    <property type="entry name" value="AB_hydrolase_fold"/>
</dbReference>
<dbReference type="EMBL" id="PNEN01001682">
    <property type="protein sequence ID" value="PPJ52603.1"/>
    <property type="molecule type" value="Genomic_DNA"/>
</dbReference>
<protein>
    <recommendedName>
        <fullName evidence="4">AB hydrolase-1 domain-containing protein</fullName>
    </recommendedName>
</protein>
<feature type="region of interest" description="Disordered" evidence="1">
    <location>
        <begin position="229"/>
        <end position="329"/>
    </location>
</feature>
<feature type="compositionally biased region" description="Basic residues" evidence="1">
    <location>
        <begin position="295"/>
        <end position="309"/>
    </location>
</feature>